<dbReference type="Gene3D" id="2.60.40.10">
    <property type="entry name" value="Immunoglobulins"/>
    <property type="match status" value="1"/>
</dbReference>
<evidence type="ECO:0000256" key="1">
    <source>
        <dbReference type="ARBA" id="ARBA00004251"/>
    </source>
</evidence>
<dbReference type="InterPro" id="IPR013106">
    <property type="entry name" value="Ig_V-set"/>
</dbReference>
<sequence>MIVGCLVIYLFAVLLNKVSMEVSVTGHIGENAVLDCSYKADKNKVHVVNWMYNHTHTVYEFSPGSSQSKPDNEKFESFPKEYADGIYSIKIKKLKQTDQGMYTCIITPADYYTNIQLIVEPKSPHQSFKDTTETNIEEGNKKTQKPLEHVTTSCINFSPRSCIDDGRVGPLCPGTVILEYAHAIREERTRCWNNLVIQYIQVVS</sequence>
<evidence type="ECO:0000256" key="7">
    <source>
        <dbReference type="ARBA" id="ARBA00023157"/>
    </source>
</evidence>
<dbReference type="InterPro" id="IPR013783">
    <property type="entry name" value="Ig-like_fold"/>
</dbReference>
<keyword evidence="4 11" id="KW-0732">Signal</keyword>
<evidence type="ECO:0000256" key="6">
    <source>
        <dbReference type="ARBA" id="ARBA00023136"/>
    </source>
</evidence>
<evidence type="ECO:0000256" key="9">
    <source>
        <dbReference type="ARBA" id="ARBA00023180"/>
    </source>
</evidence>
<dbReference type="InterPro" id="IPR003599">
    <property type="entry name" value="Ig_sub"/>
</dbReference>
<dbReference type="GO" id="GO:0009897">
    <property type="term" value="C:external side of plasma membrane"/>
    <property type="evidence" value="ECO:0007669"/>
    <property type="project" value="TreeGrafter"/>
</dbReference>
<keyword evidence="6" id="KW-0472">Membrane</keyword>
<dbReference type="Pfam" id="PF07686">
    <property type="entry name" value="V-set"/>
    <property type="match status" value="1"/>
</dbReference>
<dbReference type="Proteomes" id="UP001059041">
    <property type="component" value="Unassembled WGS sequence"/>
</dbReference>
<dbReference type="EMBL" id="JAFHDT010000422">
    <property type="protein sequence ID" value="KAI7789593.1"/>
    <property type="molecule type" value="Genomic_DNA"/>
</dbReference>
<feature type="chain" id="PRO_5040972132" evidence="11">
    <location>
        <begin position="21"/>
        <end position="204"/>
    </location>
</feature>
<dbReference type="SMART" id="SM00409">
    <property type="entry name" value="IG"/>
    <property type="match status" value="1"/>
</dbReference>
<dbReference type="GO" id="GO:0007166">
    <property type="term" value="P:cell surface receptor signaling pathway"/>
    <property type="evidence" value="ECO:0007669"/>
    <property type="project" value="TreeGrafter"/>
</dbReference>
<dbReference type="GO" id="GO:0031295">
    <property type="term" value="P:T cell costimulation"/>
    <property type="evidence" value="ECO:0007669"/>
    <property type="project" value="TreeGrafter"/>
</dbReference>
<dbReference type="GO" id="GO:0071222">
    <property type="term" value="P:cellular response to lipopolysaccharide"/>
    <property type="evidence" value="ECO:0007669"/>
    <property type="project" value="TreeGrafter"/>
</dbReference>
<dbReference type="PANTHER" id="PTHR25466:SF14">
    <property type="entry name" value="BUTYROPHILIN SUBFAMILY 2 MEMBER A2-LIKE-RELATED"/>
    <property type="match status" value="1"/>
</dbReference>
<evidence type="ECO:0000256" key="11">
    <source>
        <dbReference type="SAM" id="SignalP"/>
    </source>
</evidence>
<keyword evidence="5" id="KW-1133">Transmembrane helix</keyword>
<organism evidence="13 14">
    <name type="scientific">Triplophysa rosa</name>
    <name type="common">Cave loach</name>
    <dbReference type="NCBI Taxonomy" id="992332"/>
    <lineage>
        <taxon>Eukaryota</taxon>
        <taxon>Metazoa</taxon>
        <taxon>Chordata</taxon>
        <taxon>Craniata</taxon>
        <taxon>Vertebrata</taxon>
        <taxon>Euteleostomi</taxon>
        <taxon>Actinopterygii</taxon>
        <taxon>Neopterygii</taxon>
        <taxon>Teleostei</taxon>
        <taxon>Ostariophysi</taxon>
        <taxon>Cypriniformes</taxon>
        <taxon>Nemacheilidae</taxon>
        <taxon>Triplophysa</taxon>
    </lineage>
</organism>
<evidence type="ECO:0000313" key="13">
    <source>
        <dbReference type="EMBL" id="KAI7789593.1"/>
    </source>
</evidence>
<dbReference type="PANTHER" id="PTHR25466">
    <property type="entry name" value="T-LYMPHOCYTE ACTIVATION ANTIGEN"/>
    <property type="match status" value="1"/>
</dbReference>
<evidence type="ECO:0000256" key="10">
    <source>
        <dbReference type="ARBA" id="ARBA00023319"/>
    </source>
</evidence>
<keyword evidence="8" id="KW-0675">Receptor</keyword>
<reference evidence="13" key="1">
    <citation type="submission" date="2021-02" db="EMBL/GenBank/DDBJ databases">
        <title>Comparative genomics reveals that relaxation of natural selection precedes convergent phenotypic evolution of cavefish.</title>
        <authorList>
            <person name="Peng Z."/>
        </authorList>
    </citation>
    <scope>NUCLEOTIDE SEQUENCE</scope>
    <source>
        <tissue evidence="13">Muscle</tissue>
    </source>
</reference>
<dbReference type="AlphaFoldDB" id="A0A9W7T449"/>
<dbReference type="InterPro" id="IPR051713">
    <property type="entry name" value="T-cell_Activation_Regulation"/>
</dbReference>
<feature type="signal peptide" evidence="11">
    <location>
        <begin position="1"/>
        <end position="20"/>
    </location>
</feature>
<keyword evidence="9" id="KW-0325">Glycoprotein</keyword>
<evidence type="ECO:0000256" key="8">
    <source>
        <dbReference type="ARBA" id="ARBA00023170"/>
    </source>
</evidence>
<dbReference type="InterPro" id="IPR007110">
    <property type="entry name" value="Ig-like_dom"/>
</dbReference>
<evidence type="ECO:0000256" key="4">
    <source>
        <dbReference type="ARBA" id="ARBA00022729"/>
    </source>
</evidence>
<evidence type="ECO:0000259" key="12">
    <source>
        <dbReference type="PROSITE" id="PS50835"/>
    </source>
</evidence>
<protein>
    <submittedName>
        <fullName evidence="13">CD276 antigen-like</fullName>
    </submittedName>
</protein>
<dbReference type="InterPro" id="IPR036179">
    <property type="entry name" value="Ig-like_dom_sf"/>
</dbReference>
<evidence type="ECO:0000313" key="14">
    <source>
        <dbReference type="Proteomes" id="UP001059041"/>
    </source>
</evidence>
<evidence type="ECO:0000256" key="2">
    <source>
        <dbReference type="ARBA" id="ARBA00022475"/>
    </source>
</evidence>
<dbReference type="PROSITE" id="PS50835">
    <property type="entry name" value="IG_LIKE"/>
    <property type="match status" value="1"/>
</dbReference>
<dbReference type="GO" id="GO:0006955">
    <property type="term" value="P:immune response"/>
    <property type="evidence" value="ECO:0007669"/>
    <property type="project" value="TreeGrafter"/>
</dbReference>
<keyword evidence="2" id="KW-1003">Cell membrane</keyword>
<evidence type="ECO:0000256" key="5">
    <source>
        <dbReference type="ARBA" id="ARBA00022989"/>
    </source>
</evidence>
<proteinExistence type="predicted"/>
<keyword evidence="3" id="KW-0812">Transmembrane</keyword>
<evidence type="ECO:0000256" key="3">
    <source>
        <dbReference type="ARBA" id="ARBA00022692"/>
    </source>
</evidence>
<name>A0A9W7T449_TRIRA</name>
<dbReference type="SUPFAM" id="SSF48726">
    <property type="entry name" value="Immunoglobulin"/>
    <property type="match status" value="1"/>
</dbReference>
<keyword evidence="7" id="KW-1015">Disulfide bond</keyword>
<comment type="caution">
    <text evidence="13">The sequence shown here is derived from an EMBL/GenBank/DDBJ whole genome shotgun (WGS) entry which is preliminary data.</text>
</comment>
<dbReference type="GO" id="GO:0042130">
    <property type="term" value="P:negative regulation of T cell proliferation"/>
    <property type="evidence" value="ECO:0007669"/>
    <property type="project" value="TreeGrafter"/>
</dbReference>
<keyword evidence="10" id="KW-0393">Immunoglobulin domain</keyword>
<gene>
    <name evidence="13" type="ORF">IRJ41_011519</name>
</gene>
<dbReference type="GO" id="GO:0042102">
    <property type="term" value="P:positive regulation of T cell proliferation"/>
    <property type="evidence" value="ECO:0007669"/>
    <property type="project" value="TreeGrafter"/>
</dbReference>
<accession>A0A9W7T449</accession>
<comment type="subcellular location">
    <subcellularLocation>
        <location evidence="1">Cell membrane</location>
        <topology evidence="1">Single-pass type I membrane protein</topology>
    </subcellularLocation>
</comment>
<feature type="domain" description="Ig-like" evidence="12">
    <location>
        <begin position="29"/>
        <end position="116"/>
    </location>
</feature>
<keyword evidence="14" id="KW-1185">Reference proteome</keyword>